<dbReference type="EMBL" id="DS547123">
    <property type="protein sequence ID" value="EDR03551.1"/>
    <property type="molecule type" value="Genomic_DNA"/>
</dbReference>
<dbReference type="GeneID" id="6081330"/>
<dbReference type="RefSeq" id="XP_001885699.1">
    <property type="nucleotide sequence ID" value="XM_001885664.1"/>
</dbReference>
<evidence type="ECO:0000313" key="4">
    <source>
        <dbReference type="Proteomes" id="UP000001194"/>
    </source>
</evidence>
<proteinExistence type="predicted"/>
<dbReference type="AlphaFoldDB" id="B0DP43"/>
<dbReference type="GeneID" id="6081350"/>
<dbReference type="EMBL" id="DS547123">
    <property type="protein sequence ID" value="EDR03549.1"/>
    <property type="molecule type" value="Genomic_DNA"/>
</dbReference>
<dbReference type="InterPro" id="IPR036047">
    <property type="entry name" value="F-box-like_dom_sf"/>
</dbReference>
<dbReference type="PROSITE" id="PS50181">
    <property type="entry name" value="FBOX"/>
    <property type="match status" value="1"/>
</dbReference>
<dbReference type="Proteomes" id="UP000001194">
    <property type="component" value="Unassembled WGS sequence"/>
</dbReference>
<dbReference type="InterPro" id="IPR032675">
    <property type="entry name" value="LRR_dom_sf"/>
</dbReference>
<name>B0DP43_LACBS</name>
<dbReference type="InParanoid" id="B0DP43"/>
<dbReference type="HOGENOM" id="CLU_551016_0_0_1"/>
<evidence type="ECO:0000313" key="3">
    <source>
        <dbReference type="EMBL" id="EDR03551.1"/>
    </source>
</evidence>
<dbReference type="InterPro" id="IPR001810">
    <property type="entry name" value="F-box_dom"/>
</dbReference>
<feature type="domain" description="F-box" evidence="1">
    <location>
        <begin position="4"/>
        <end position="54"/>
    </location>
</feature>
<dbReference type="KEGG" id="lbc:LACBIDRAFT_306990"/>
<protein>
    <submittedName>
        <fullName evidence="2">Predicted protein</fullName>
    </submittedName>
</protein>
<dbReference type="OrthoDB" id="3006100at2759"/>
<keyword evidence="4" id="KW-1185">Reference proteome</keyword>
<reference evidence="2 4" key="1">
    <citation type="journal article" date="2008" name="Nature">
        <title>The genome of Laccaria bicolor provides insights into mycorrhizal symbiosis.</title>
        <authorList>
            <person name="Martin F."/>
            <person name="Aerts A."/>
            <person name="Ahren D."/>
            <person name="Brun A."/>
            <person name="Danchin E.G.J."/>
            <person name="Duchaussoy F."/>
            <person name="Gibon J."/>
            <person name="Kohler A."/>
            <person name="Lindquist E."/>
            <person name="Pereda V."/>
            <person name="Salamov A."/>
            <person name="Shapiro H.J."/>
            <person name="Wuyts J."/>
            <person name="Blaudez D."/>
            <person name="Buee M."/>
            <person name="Brokstein P."/>
            <person name="Canbaeck B."/>
            <person name="Cohen D."/>
            <person name="Courty P.E."/>
            <person name="Coutinho P.M."/>
            <person name="Delaruelle C."/>
            <person name="Detter J.C."/>
            <person name="Deveau A."/>
            <person name="DiFazio S."/>
            <person name="Duplessis S."/>
            <person name="Fraissinet-Tachet L."/>
            <person name="Lucic E."/>
            <person name="Frey-Klett P."/>
            <person name="Fourrey C."/>
            <person name="Feussner I."/>
            <person name="Gay G."/>
            <person name="Grimwood J."/>
            <person name="Hoegger P.J."/>
            <person name="Jain P."/>
            <person name="Kilaru S."/>
            <person name="Labbe J."/>
            <person name="Lin Y.C."/>
            <person name="Legue V."/>
            <person name="Le Tacon F."/>
            <person name="Marmeisse R."/>
            <person name="Melayah D."/>
            <person name="Montanini B."/>
            <person name="Muratet M."/>
            <person name="Nehls U."/>
            <person name="Niculita-Hirzel H."/>
            <person name="Oudot-Le Secq M.P."/>
            <person name="Peter M."/>
            <person name="Quesneville H."/>
            <person name="Rajashekar B."/>
            <person name="Reich M."/>
            <person name="Rouhier N."/>
            <person name="Schmutz J."/>
            <person name="Yin T."/>
            <person name="Chalot M."/>
            <person name="Henrissat B."/>
            <person name="Kuees U."/>
            <person name="Lucas S."/>
            <person name="Van de Peer Y."/>
            <person name="Podila G.K."/>
            <person name="Polle A."/>
            <person name="Pukkila P.J."/>
            <person name="Richardson P.M."/>
            <person name="Rouze P."/>
            <person name="Sanders I.R."/>
            <person name="Stajich J.E."/>
            <person name="Tunlid A."/>
            <person name="Tuskan G."/>
            <person name="Grigoriev I.V."/>
        </authorList>
    </citation>
    <scope>NUCLEOTIDE SEQUENCE [LARGE SCALE GENOMIC DNA]</scope>
    <source>
        <strain evidence="4">S238N-H82 / ATCC MYA-4686</strain>
    </source>
</reference>
<dbReference type="Gene3D" id="3.80.10.10">
    <property type="entry name" value="Ribonuclease Inhibitor"/>
    <property type="match status" value="1"/>
</dbReference>
<gene>
    <name evidence="2" type="ORF">LACBIDRAFT_306987</name>
    <name evidence="3" type="ORF">LACBIDRAFT_306990</name>
</gene>
<dbReference type="RefSeq" id="XP_001885697.1">
    <property type="nucleotide sequence ID" value="XM_001885662.1"/>
</dbReference>
<dbReference type="SUPFAM" id="SSF81383">
    <property type="entry name" value="F-box domain"/>
    <property type="match status" value="1"/>
</dbReference>
<sequence>MERPTSMNDLPPELLGEIFYQCTTHSPDAPLLLSRVSRNFHQVVYSTPGIWYHLHLPITETTGVACDRKVELWFSVGGLCMVDITLDVRRVSFDDGRAQSTSPSKELLAAELSVSGVLRRRVDRLRSLKLQASSEMDAQSFLDAIFTLPLDTDAVVALTSLTLQISPDARLAPIVNRGSSLPAQPHFPFLPKLTDLILINHGIAPLATTHLINLQTLSITLPIRFPSLPLHIILHILRSTTSLVQFNLEARVVDAPPPHSDHATGDVEHNNTLIYLPHLTGLSLRTNSVSYILPHLLLPNLTSLRIDDLDGRRIGSAESVENLLRKLLVRMDLPCPDRVGSGGLKTLELVNVPILRGAGETEGVWDWCFRRMKSLVGLTVSNIDASPVLDILASRNEEGEAICPQLANLSITSSTPPLEIEMFRTQRPDIDLKFHVIADPFGGGDFDFISHYENPTPAGAPSSPPSALPFRGSFPYISVHSRLDKEITEQAGCAR</sequence>
<organism evidence="4">
    <name type="scientific">Laccaria bicolor (strain S238N-H82 / ATCC MYA-4686)</name>
    <name type="common">Bicoloured deceiver</name>
    <name type="synonym">Laccaria laccata var. bicolor</name>
    <dbReference type="NCBI Taxonomy" id="486041"/>
    <lineage>
        <taxon>Eukaryota</taxon>
        <taxon>Fungi</taxon>
        <taxon>Dikarya</taxon>
        <taxon>Basidiomycota</taxon>
        <taxon>Agaricomycotina</taxon>
        <taxon>Agaricomycetes</taxon>
        <taxon>Agaricomycetidae</taxon>
        <taxon>Agaricales</taxon>
        <taxon>Agaricineae</taxon>
        <taxon>Hydnangiaceae</taxon>
        <taxon>Laccaria</taxon>
    </lineage>
</organism>
<evidence type="ECO:0000259" key="1">
    <source>
        <dbReference type="PROSITE" id="PS50181"/>
    </source>
</evidence>
<accession>B0DP43</accession>
<dbReference type="KEGG" id="lbc:LACBIDRAFT_306987"/>
<evidence type="ECO:0000313" key="2">
    <source>
        <dbReference type="EMBL" id="EDR03549.1"/>
    </source>
</evidence>